<keyword evidence="5 13" id="KW-0349">Heme</keyword>
<dbReference type="AlphaFoldDB" id="A0A8H6XEX0"/>
<accession>A0A8H6XEX0</accession>
<comment type="cofactor">
    <cofactor evidence="1 13">
        <name>heme</name>
        <dbReference type="ChEBI" id="CHEBI:30413"/>
    </cofactor>
</comment>
<keyword evidence="6" id="KW-0812">Transmembrane</keyword>
<dbReference type="OrthoDB" id="1470350at2759"/>
<keyword evidence="15" id="KW-1185">Reference proteome</keyword>
<dbReference type="GO" id="GO:0004497">
    <property type="term" value="F:monooxygenase activity"/>
    <property type="evidence" value="ECO:0007669"/>
    <property type="project" value="UniProtKB-KW"/>
</dbReference>
<dbReference type="Proteomes" id="UP000620124">
    <property type="component" value="Unassembled WGS sequence"/>
</dbReference>
<evidence type="ECO:0000256" key="7">
    <source>
        <dbReference type="ARBA" id="ARBA00022723"/>
    </source>
</evidence>
<dbReference type="GO" id="GO:0016705">
    <property type="term" value="F:oxidoreductase activity, acting on paired donors, with incorporation or reduction of molecular oxygen"/>
    <property type="evidence" value="ECO:0007669"/>
    <property type="project" value="InterPro"/>
</dbReference>
<dbReference type="PANTHER" id="PTHR24305:SF166">
    <property type="entry name" value="CYTOCHROME P450 12A4, MITOCHONDRIAL-RELATED"/>
    <property type="match status" value="1"/>
</dbReference>
<evidence type="ECO:0000256" key="8">
    <source>
        <dbReference type="ARBA" id="ARBA00022989"/>
    </source>
</evidence>
<dbReference type="GO" id="GO:0020037">
    <property type="term" value="F:heme binding"/>
    <property type="evidence" value="ECO:0007669"/>
    <property type="project" value="InterPro"/>
</dbReference>
<comment type="subcellular location">
    <subcellularLocation>
        <location evidence="2">Membrane</location>
    </subcellularLocation>
</comment>
<dbReference type="PRINTS" id="PR00463">
    <property type="entry name" value="EP450I"/>
</dbReference>
<dbReference type="Gene3D" id="1.10.630.10">
    <property type="entry name" value="Cytochrome P450"/>
    <property type="match status" value="1"/>
</dbReference>
<comment type="caution">
    <text evidence="14">The sequence shown here is derived from an EMBL/GenBank/DDBJ whole genome shotgun (WGS) entry which is preliminary data.</text>
</comment>
<evidence type="ECO:0000256" key="3">
    <source>
        <dbReference type="ARBA" id="ARBA00004721"/>
    </source>
</evidence>
<dbReference type="InterPro" id="IPR002401">
    <property type="entry name" value="Cyt_P450_E_grp-I"/>
</dbReference>
<feature type="binding site" description="axial binding residue" evidence="13">
    <location>
        <position position="504"/>
    </location>
    <ligand>
        <name>heme</name>
        <dbReference type="ChEBI" id="CHEBI:30413"/>
    </ligand>
    <ligandPart>
        <name>Fe</name>
        <dbReference type="ChEBI" id="CHEBI:18248"/>
    </ligandPart>
</feature>
<keyword evidence="9" id="KW-0560">Oxidoreductase</keyword>
<dbReference type="InterPro" id="IPR036396">
    <property type="entry name" value="Cyt_P450_sf"/>
</dbReference>
<dbReference type="PANTHER" id="PTHR24305">
    <property type="entry name" value="CYTOCHROME P450"/>
    <property type="match status" value="1"/>
</dbReference>
<dbReference type="GO" id="GO:0016020">
    <property type="term" value="C:membrane"/>
    <property type="evidence" value="ECO:0007669"/>
    <property type="project" value="UniProtKB-SubCell"/>
</dbReference>
<dbReference type="InterPro" id="IPR001128">
    <property type="entry name" value="Cyt_P450"/>
</dbReference>
<keyword evidence="11" id="KW-0503">Monooxygenase</keyword>
<evidence type="ECO:0000256" key="9">
    <source>
        <dbReference type="ARBA" id="ARBA00023002"/>
    </source>
</evidence>
<evidence type="ECO:0000256" key="4">
    <source>
        <dbReference type="ARBA" id="ARBA00010617"/>
    </source>
</evidence>
<keyword evidence="12" id="KW-0472">Membrane</keyword>
<reference evidence="14" key="1">
    <citation type="submission" date="2020-05" db="EMBL/GenBank/DDBJ databases">
        <title>Mycena genomes resolve the evolution of fungal bioluminescence.</title>
        <authorList>
            <person name="Tsai I.J."/>
        </authorList>
    </citation>
    <scope>NUCLEOTIDE SEQUENCE</scope>
    <source>
        <strain evidence="14">CCC161011</strain>
    </source>
</reference>
<dbReference type="InterPro" id="IPR050121">
    <property type="entry name" value="Cytochrome_P450_monoxygenase"/>
</dbReference>
<dbReference type="SUPFAM" id="SSF48264">
    <property type="entry name" value="Cytochrome P450"/>
    <property type="match status" value="1"/>
</dbReference>
<evidence type="ECO:0000256" key="13">
    <source>
        <dbReference type="PIRSR" id="PIRSR602401-1"/>
    </source>
</evidence>
<evidence type="ECO:0000256" key="10">
    <source>
        <dbReference type="ARBA" id="ARBA00023004"/>
    </source>
</evidence>
<dbReference type="GO" id="GO:0005506">
    <property type="term" value="F:iron ion binding"/>
    <property type="evidence" value="ECO:0007669"/>
    <property type="project" value="InterPro"/>
</dbReference>
<sequence>MTSQLLVPIAATLAFYALYHLAKMVHKDYVNPLRNLPGPKGGNVVTGHFRHVMQVSGPVFRFVWDAYQWNSLWKDHATPDKWREEFGANYQSRGFFNTRDLYTTDTRALTHVLMNDHIYQKGPVAHRILTHFLGNGLLSVETAEHKRQRKILNPAFGVPQIRSLTDIFNRKSVQLRDIWLRDIGQDSNPFRVDVFASLRKMTLDVIGEAGFKYQFNALDPNGQPNDLEAAFTRLMHSPQAQRQAGMRLLQAEIPILGLLPTPGGKVVEEARLKMINIAKKLLADSQTDIKAGGESATQRDLLSLLVKSNTSHEIQEHQRLSDAEVIAQIPTFFVAGHETTSTATALALHALSVHPKVQMKLREELLTLKTDNPTMDDLNSLPYLESVLREIMRVYPPVGFSVREAMEDDVLPLSKSYLDRNGNTYDTIPIRKGTSIRIPISAVHRDTEIWGADAAVFRYCMAEIDFIALMPHRPERWENIPEAASAIPSVWANLLTFLAGNHNCIGFRFSLVEIKSLLFTLVRAFEFEAAVPEDTIGFSPTPVRRPNVITELDGGNQLPLLVRPCLA</sequence>
<organism evidence="14 15">
    <name type="scientific">Mycena venus</name>
    <dbReference type="NCBI Taxonomy" id="2733690"/>
    <lineage>
        <taxon>Eukaryota</taxon>
        <taxon>Fungi</taxon>
        <taxon>Dikarya</taxon>
        <taxon>Basidiomycota</taxon>
        <taxon>Agaricomycotina</taxon>
        <taxon>Agaricomycetes</taxon>
        <taxon>Agaricomycetidae</taxon>
        <taxon>Agaricales</taxon>
        <taxon>Marasmiineae</taxon>
        <taxon>Mycenaceae</taxon>
        <taxon>Mycena</taxon>
    </lineage>
</organism>
<keyword evidence="8" id="KW-1133">Transmembrane helix</keyword>
<evidence type="ECO:0000313" key="14">
    <source>
        <dbReference type="EMBL" id="KAF7339184.1"/>
    </source>
</evidence>
<keyword evidence="7 13" id="KW-0479">Metal-binding</keyword>
<comment type="pathway">
    <text evidence="3">Secondary metabolite biosynthesis; terpenoid biosynthesis.</text>
</comment>
<name>A0A8H6XEX0_9AGAR</name>
<evidence type="ECO:0000313" key="15">
    <source>
        <dbReference type="Proteomes" id="UP000620124"/>
    </source>
</evidence>
<proteinExistence type="inferred from homology"/>
<keyword evidence="10 13" id="KW-0408">Iron</keyword>
<dbReference type="PRINTS" id="PR00385">
    <property type="entry name" value="P450"/>
</dbReference>
<gene>
    <name evidence="14" type="ORF">MVEN_01995700</name>
</gene>
<evidence type="ECO:0000256" key="12">
    <source>
        <dbReference type="ARBA" id="ARBA00023136"/>
    </source>
</evidence>
<dbReference type="EMBL" id="JACAZI010000020">
    <property type="protein sequence ID" value="KAF7339184.1"/>
    <property type="molecule type" value="Genomic_DNA"/>
</dbReference>
<evidence type="ECO:0008006" key="16">
    <source>
        <dbReference type="Google" id="ProtNLM"/>
    </source>
</evidence>
<evidence type="ECO:0000256" key="11">
    <source>
        <dbReference type="ARBA" id="ARBA00023033"/>
    </source>
</evidence>
<evidence type="ECO:0000256" key="2">
    <source>
        <dbReference type="ARBA" id="ARBA00004370"/>
    </source>
</evidence>
<dbReference type="Pfam" id="PF00067">
    <property type="entry name" value="p450"/>
    <property type="match status" value="1"/>
</dbReference>
<comment type="similarity">
    <text evidence="4">Belongs to the cytochrome P450 family.</text>
</comment>
<evidence type="ECO:0000256" key="6">
    <source>
        <dbReference type="ARBA" id="ARBA00022692"/>
    </source>
</evidence>
<evidence type="ECO:0000256" key="5">
    <source>
        <dbReference type="ARBA" id="ARBA00022617"/>
    </source>
</evidence>
<evidence type="ECO:0000256" key="1">
    <source>
        <dbReference type="ARBA" id="ARBA00001971"/>
    </source>
</evidence>
<protein>
    <recommendedName>
        <fullName evidence="16">Cytochrome P450</fullName>
    </recommendedName>
</protein>